<keyword evidence="1" id="KW-0479">Metal-binding</keyword>
<keyword evidence="9" id="KW-1185">Reference proteome</keyword>
<evidence type="ECO:0000256" key="5">
    <source>
        <dbReference type="PROSITE-ProRule" id="PRU00042"/>
    </source>
</evidence>
<evidence type="ECO:0000313" key="9">
    <source>
        <dbReference type="Proteomes" id="UP000708208"/>
    </source>
</evidence>
<dbReference type="GO" id="GO:0000978">
    <property type="term" value="F:RNA polymerase II cis-regulatory region sequence-specific DNA binding"/>
    <property type="evidence" value="ECO:0007669"/>
    <property type="project" value="TreeGrafter"/>
</dbReference>
<dbReference type="PROSITE" id="PS50157">
    <property type="entry name" value="ZINC_FINGER_C2H2_2"/>
    <property type="match status" value="3"/>
</dbReference>
<dbReference type="PANTHER" id="PTHR19818">
    <property type="entry name" value="ZINC FINGER PROTEIN ZIC AND GLI"/>
    <property type="match status" value="1"/>
</dbReference>
<evidence type="ECO:0000256" key="4">
    <source>
        <dbReference type="ARBA" id="ARBA00022833"/>
    </source>
</evidence>
<dbReference type="OrthoDB" id="2687452at2759"/>
<comment type="caution">
    <text evidence="8">The sequence shown here is derived from an EMBL/GenBank/DDBJ whole genome shotgun (WGS) entry which is preliminary data.</text>
</comment>
<organism evidence="8 9">
    <name type="scientific">Allacma fusca</name>
    <dbReference type="NCBI Taxonomy" id="39272"/>
    <lineage>
        <taxon>Eukaryota</taxon>
        <taxon>Metazoa</taxon>
        <taxon>Ecdysozoa</taxon>
        <taxon>Arthropoda</taxon>
        <taxon>Hexapoda</taxon>
        <taxon>Collembola</taxon>
        <taxon>Symphypleona</taxon>
        <taxon>Sminthuridae</taxon>
        <taxon>Allacma</taxon>
    </lineage>
</organism>
<keyword evidence="3 5" id="KW-0863">Zinc-finger</keyword>
<gene>
    <name evidence="8" type="ORF">AFUS01_LOCUS2980</name>
</gene>
<accession>A0A8J2JR32</accession>
<evidence type="ECO:0000256" key="6">
    <source>
        <dbReference type="SAM" id="Coils"/>
    </source>
</evidence>
<evidence type="ECO:0000313" key="8">
    <source>
        <dbReference type="EMBL" id="CAG7683809.1"/>
    </source>
</evidence>
<dbReference type="EMBL" id="CAJVCH010017516">
    <property type="protein sequence ID" value="CAG7683809.1"/>
    <property type="molecule type" value="Genomic_DNA"/>
</dbReference>
<name>A0A8J2JR32_9HEXA</name>
<dbReference type="GO" id="GO:0005634">
    <property type="term" value="C:nucleus"/>
    <property type="evidence" value="ECO:0007669"/>
    <property type="project" value="UniProtKB-ARBA"/>
</dbReference>
<dbReference type="GO" id="GO:0010604">
    <property type="term" value="P:positive regulation of macromolecule metabolic process"/>
    <property type="evidence" value="ECO:0007669"/>
    <property type="project" value="UniProtKB-ARBA"/>
</dbReference>
<dbReference type="GO" id="GO:0008270">
    <property type="term" value="F:zinc ion binding"/>
    <property type="evidence" value="ECO:0007669"/>
    <property type="project" value="UniProtKB-KW"/>
</dbReference>
<dbReference type="GO" id="GO:0000981">
    <property type="term" value="F:DNA-binding transcription factor activity, RNA polymerase II-specific"/>
    <property type="evidence" value="ECO:0007669"/>
    <property type="project" value="TreeGrafter"/>
</dbReference>
<dbReference type="InterPro" id="IPR013087">
    <property type="entry name" value="Znf_C2H2_type"/>
</dbReference>
<evidence type="ECO:0000259" key="7">
    <source>
        <dbReference type="PROSITE" id="PS50157"/>
    </source>
</evidence>
<dbReference type="SMART" id="SM00355">
    <property type="entry name" value="ZnF_C2H2"/>
    <property type="match status" value="7"/>
</dbReference>
<reference evidence="8" key="1">
    <citation type="submission" date="2021-06" db="EMBL/GenBank/DDBJ databases">
        <authorList>
            <person name="Hodson N. C."/>
            <person name="Mongue J. A."/>
            <person name="Jaron S. K."/>
        </authorList>
    </citation>
    <scope>NUCLEOTIDE SEQUENCE</scope>
</reference>
<feature type="domain" description="C2H2-type" evidence="7">
    <location>
        <begin position="963"/>
        <end position="991"/>
    </location>
</feature>
<sequence length="1519" mass="173058">MAGAGGGGGNTWAEVLEKKIGEYTGTNVKFSDLMDAAQRNFQEINKSVTEGKNDMAEKLKIAQTELSGQMKTRKEIIMKALDDQYKSIYSENQYNKAKVDGFQKSVNQALDEVADKTNQQYKDAMEKMKIYQGKTKEDFNKKGPERQEYVFALDLNSEAHAALCLLNRISVSRVMRAKAKAFRVTSLHCSLKTRVFECLAILAIAGITEVFEAKIYPPRPLLNCHTTTMEVDIKPRVEVSPELCAEVNSYQTEESITFDYPLDQPGDTIALGRVINRQEVTVDICLLCCRKLNPTESHRSPLDQLNELRRVFRISSASFEHLMTSVELPSEVFCSECTKQLFDAVGILSQIECLQNELRKAAKIMQENVLQHQVREGDLISKWMKQARKLLSQCFAPCEIAVNLSETQAQYKKQKVSDPLGHCCTESENPMVEQVNLISGDSSVLATDFSVKKETYLEKNINFSIERSDPLTEALVETEVYINERDIFSDGAEVIWNDPGDSVYVVGNRGNDDHFSHNSEFFQGGMVEEVEVNENCHAHGANQKRECKPRISKTLQTNPKSNRKYWNGKVVSLNCPYCERKICREDYRTETGNYIFKCFPGCCNKTMSTFFNLVCHHEAYCPSKPKFLRPRKVASRAVVQNFLGSHSWIHDTNKKVSAFECGICFMVMSRSNYQDDSGQFVFKCTWDSCAKITNSFPNLCWHHIRHCSNASGVTSRKSQRRSSGMDKHVTTRYVPGSQVGAGRRYDQRGVLTSLECPCCEKTLKYADFIDESTSSYVFKCPPICCNKVFTTFPNLVFHHESRCKPVDAPVVTDGSLETDPIDYREEATEASKEIRTLNPVVQESFQCKYCHEEFKRAECEYVNPDGSVLFKSYLPNCLTTFTSFLVLKNHHELTCPKRSTDEMAYNSCDQTSSGMKHLQMHSSKEHPHPPNCKSMCNVCGKGFVNKKALHIHKMTNHNTDKKFKCSMCYSFFKSKVNRQTHQRRIHYNHKKFKCSICSSFFNRRDGLKEHQRRVHNHVPPTLETTSLNFSNVNRTFDQHGKLVAFCCPYCHKKLSRDDYVCESGGYVFKCFVNCCNKVMGSFFNLVNHHEASCTSKPKTLRSKVRKTRVVSHNHELGNRFKNSQKQGGRDVDHAWSAPLSVNIKPTQTSFHFHEEFSPENSWDQYVVNDEPVYREVDQNSFNSYDCPHCQRNLAVEDYSTETDEYFFKCLSDGCDEVAEDFSHLVSHHQNCCPSKPEVLKINIDDSNGDKKEISEISEETKSSGNDNGSKNLVESNVDLNTSSCSESNNRIHFKSPYVQEKSEKDSVRIVASSISNTVNRIFDLDGLVVEYDCPICRRNFSRENYSNSMDSDVTESLSDQFHESDDNFLKFISQHEALCSSQSTGLCGDDTKSDVVEKLIKVTRAAKRTLSSDCELTRKSLGDSGFIYDNHHELVAFHCRSCPLQLSRSDFKTQRGIFVFKCTTGSCKMITDNFANLAFHHRSHCAGIPLYRQLMTPQMWIPADGQLLNLEFLWARIAE</sequence>
<evidence type="ECO:0000256" key="3">
    <source>
        <dbReference type="ARBA" id="ARBA00022771"/>
    </source>
</evidence>
<keyword evidence="2" id="KW-0677">Repeat</keyword>
<dbReference type="Proteomes" id="UP000708208">
    <property type="component" value="Unassembled WGS sequence"/>
</dbReference>
<dbReference type="PANTHER" id="PTHR19818:SF139">
    <property type="entry name" value="PAIR-RULE PROTEIN ODD-PAIRED"/>
    <property type="match status" value="1"/>
</dbReference>
<keyword evidence="4" id="KW-0862">Zinc</keyword>
<evidence type="ECO:0000256" key="1">
    <source>
        <dbReference type="ARBA" id="ARBA00022723"/>
    </source>
</evidence>
<feature type="domain" description="C2H2-type" evidence="7">
    <location>
        <begin position="934"/>
        <end position="962"/>
    </location>
</feature>
<dbReference type="InterPro" id="IPR050329">
    <property type="entry name" value="GLI_C2H2-zinc-finger"/>
</dbReference>
<dbReference type="PROSITE" id="PS00028">
    <property type="entry name" value="ZINC_FINGER_C2H2_1"/>
    <property type="match status" value="3"/>
</dbReference>
<proteinExistence type="predicted"/>
<feature type="coiled-coil region" evidence="6">
    <location>
        <begin position="107"/>
        <end position="134"/>
    </location>
</feature>
<evidence type="ECO:0000256" key="2">
    <source>
        <dbReference type="ARBA" id="ARBA00022737"/>
    </source>
</evidence>
<feature type="domain" description="C2H2-type" evidence="7">
    <location>
        <begin position="992"/>
        <end position="1020"/>
    </location>
</feature>
<protein>
    <recommendedName>
        <fullName evidence="7">C2H2-type domain-containing protein</fullName>
    </recommendedName>
</protein>
<keyword evidence="6" id="KW-0175">Coiled coil</keyword>